<sequence length="107" mass="12108">MHATKKPPSKKKNSRLPDRKWEKIEELHVVGPSFDTIAKKFKRCAQTVRRVVISPRPSVPPNKTKPLGRAPVLSNRETRSIVRTAAMGNLSAIKLKKLLGHPITVRW</sequence>
<dbReference type="Proteomes" id="UP000704712">
    <property type="component" value="Unassembled WGS sequence"/>
</dbReference>
<comment type="caution">
    <text evidence="2">The sequence shown here is derived from an EMBL/GenBank/DDBJ whole genome shotgun (WGS) entry which is preliminary data.</text>
</comment>
<evidence type="ECO:0008006" key="4">
    <source>
        <dbReference type="Google" id="ProtNLM"/>
    </source>
</evidence>
<feature type="region of interest" description="Disordered" evidence="1">
    <location>
        <begin position="55"/>
        <end position="74"/>
    </location>
</feature>
<evidence type="ECO:0000256" key="1">
    <source>
        <dbReference type="SAM" id="MobiDB-lite"/>
    </source>
</evidence>
<organism evidence="2 3">
    <name type="scientific">Phytophthora infestans</name>
    <name type="common">Potato late blight agent</name>
    <name type="synonym">Botrytis infestans</name>
    <dbReference type="NCBI Taxonomy" id="4787"/>
    <lineage>
        <taxon>Eukaryota</taxon>
        <taxon>Sar</taxon>
        <taxon>Stramenopiles</taxon>
        <taxon>Oomycota</taxon>
        <taxon>Peronosporomycetes</taxon>
        <taxon>Peronosporales</taxon>
        <taxon>Peronosporaceae</taxon>
        <taxon>Phytophthora</taxon>
    </lineage>
</organism>
<gene>
    <name evidence="2" type="ORF">GN958_ATG11512</name>
</gene>
<dbReference type="EMBL" id="JAACNO010001558">
    <property type="protein sequence ID" value="KAF4139296.1"/>
    <property type="molecule type" value="Genomic_DNA"/>
</dbReference>
<name>A0A8S9UFI3_PHYIN</name>
<proteinExistence type="predicted"/>
<accession>A0A8S9UFI3</accession>
<reference evidence="2" key="1">
    <citation type="submission" date="2020-03" db="EMBL/GenBank/DDBJ databases">
        <title>Hybrid Assembly of Korean Phytophthora infestans isolates.</title>
        <authorList>
            <person name="Prokchorchik M."/>
            <person name="Lee Y."/>
            <person name="Seo J."/>
            <person name="Cho J.-H."/>
            <person name="Park Y.-E."/>
            <person name="Jang D.-C."/>
            <person name="Im J.-S."/>
            <person name="Choi J.-G."/>
            <person name="Park H.-J."/>
            <person name="Lee G.-B."/>
            <person name="Lee Y.-G."/>
            <person name="Hong S.-Y."/>
            <person name="Cho K."/>
            <person name="Sohn K.H."/>
        </authorList>
    </citation>
    <scope>NUCLEOTIDE SEQUENCE</scope>
    <source>
        <strain evidence="2">KR_2_A2</strain>
    </source>
</reference>
<evidence type="ECO:0000313" key="3">
    <source>
        <dbReference type="Proteomes" id="UP000704712"/>
    </source>
</evidence>
<dbReference type="AlphaFoldDB" id="A0A8S9UFI3"/>
<protein>
    <recommendedName>
        <fullName evidence="4">Transposase IS30-like HTH domain-containing protein</fullName>
    </recommendedName>
</protein>
<evidence type="ECO:0000313" key="2">
    <source>
        <dbReference type="EMBL" id="KAF4139296.1"/>
    </source>
</evidence>